<evidence type="ECO:0000313" key="1">
    <source>
        <dbReference type="EMBL" id="QPP10301.1"/>
    </source>
</evidence>
<keyword evidence="2" id="KW-1185">Reference proteome</keyword>
<protein>
    <submittedName>
        <fullName evidence="1">Transcriptional regulator</fullName>
    </submittedName>
</protein>
<evidence type="ECO:0000313" key="2">
    <source>
        <dbReference type="Proteomes" id="UP000595046"/>
    </source>
</evidence>
<name>A0A7T1WV30_9ACTN</name>
<reference evidence="2" key="1">
    <citation type="submission" date="2020-02" db="EMBL/GenBank/DDBJ databases">
        <title>Streptomyces sp. ASO4wet.</title>
        <authorList>
            <person name="Risdian C."/>
            <person name="Landwehr W."/>
            <person name="Schupp P."/>
            <person name="Wink J."/>
        </authorList>
    </citation>
    <scope>NUCLEOTIDE SEQUENCE [LARGE SCALE GENOMIC DNA]</scope>
    <source>
        <strain evidence="2">ASO4wet</strain>
    </source>
</reference>
<dbReference type="Proteomes" id="UP000595046">
    <property type="component" value="Chromosome"/>
</dbReference>
<gene>
    <name evidence="1" type="ORF">G4Z16_00595</name>
</gene>
<organism evidence="1 2">
    <name type="scientific">Streptomyces bathyalis</name>
    <dbReference type="NCBI Taxonomy" id="2710756"/>
    <lineage>
        <taxon>Bacteria</taxon>
        <taxon>Bacillati</taxon>
        <taxon>Actinomycetota</taxon>
        <taxon>Actinomycetes</taxon>
        <taxon>Kitasatosporales</taxon>
        <taxon>Streptomycetaceae</taxon>
        <taxon>Streptomyces</taxon>
    </lineage>
</organism>
<dbReference type="AlphaFoldDB" id="A0A7T1WV30"/>
<proteinExistence type="predicted"/>
<dbReference type="EMBL" id="CP048882">
    <property type="protein sequence ID" value="QPP10301.1"/>
    <property type="molecule type" value="Genomic_DNA"/>
</dbReference>
<sequence length="75" mass="8492">MLPHVARVRVRLQEPRTPWPHLELTATDRHGQKIRVTRTQALSAARWVIRTHPGAGWQQPHTFDLRTALLDGGGA</sequence>
<accession>A0A7T1WV30</accession>
<dbReference type="KEGG" id="sbat:G4Z16_00595"/>